<evidence type="ECO:0000256" key="1">
    <source>
        <dbReference type="ARBA" id="ARBA00022729"/>
    </source>
</evidence>
<feature type="region of interest" description="Disordered" evidence="5">
    <location>
        <begin position="1"/>
        <end position="30"/>
    </location>
</feature>
<evidence type="ECO:0000256" key="4">
    <source>
        <dbReference type="ARBA" id="ARBA00023326"/>
    </source>
</evidence>
<keyword evidence="3" id="KW-0119">Carbohydrate metabolism</keyword>
<keyword evidence="1" id="KW-0732">Signal</keyword>
<dbReference type="InterPro" id="IPR005102">
    <property type="entry name" value="Carbo-bd_X2"/>
</dbReference>
<keyword evidence="2" id="KW-0136">Cellulose degradation</keyword>
<gene>
    <name evidence="7" type="ORF">GCM10007362_22780</name>
</gene>
<evidence type="ECO:0000256" key="2">
    <source>
        <dbReference type="ARBA" id="ARBA00023001"/>
    </source>
</evidence>
<reference evidence="8" key="1">
    <citation type="journal article" date="2019" name="Int. J. Syst. Evol. Microbiol.">
        <title>The Global Catalogue of Microorganisms (GCM) 10K type strain sequencing project: providing services to taxonomists for standard genome sequencing and annotation.</title>
        <authorList>
            <consortium name="The Broad Institute Genomics Platform"/>
            <consortium name="The Broad Institute Genome Sequencing Center for Infectious Disease"/>
            <person name="Wu L."/>
            <person name="Ma J."/>
        </authorList>
    </citation>
    <scope>NUCLEOTIDE SEQUENCE [LARGE SCALE GENOMIC DNA]</scope>
    <source>
        <strain evidence="8">CCM 8702</strain>
    </source>
</reference>
<comment type="caution">
    <text evidence="7">The sequence shown here is derived from an EMBL/GenBank/DDBJ whole genome shotgun (WGS) entry which is preliminary data.</text>
</comment>
<dbReference type="Proteomes" id="UP000605427">
    <property type="component" value="Unassembled WGS sequence"/>
</dbReference>
<sequence>MTLFTFPADPPTINPTPASFDKNPTQQSDVSTALTTNGHKLTSVELDGFPIPNNPRSPA</sequence>
<evidence type="ECO:0000313" key="8">
    <source>
        <dbReference type="Proteomes" id="UP000605427"/>
    </source>
</evidence>
<proteinExistence type="predicted"/>
<evidence type="ECO:0000256" key="5">
    <source>
        <dbReference type="SAM" id="MobiDB-lite"/>
    </source>
</evidence>
<organism evidence="7 8">
    <name type="scientific">Saccharibacillus endophyticus</name>
    <dbReference type="NCBI Taxonomy" id="2060666"/>
    <lineage>
        <taxon>Bacteria</taxon>
        <taxon>Bacillati</taxon>
        <taxon>Bacillota</taxon>
        <taxon>Bacilli</taxon>
        <taxon>Bacillales</taxon>
        <taxon>Paenibacillaceae</taxon>
        <taxon>Saccharibacillus</taxon>
    </lineage>
</organism>
<keyword evidence="8" id="KW-1185">Reference proteome</keyword>
<feature type="domain" description="Carbohydrate binding X2" evidence="6">
    <location>
        <begin position="13"/>
        <end position="46"/>
    </location>
</feature>
<dbReference type="EMBL" id="BMDD01000002">
    <property type="protein sequence ID" value="GGH78069.1"/>
    <property type="molecule type" value="Genomic_DNA"/>
</dbReference>
<evidence type="ECO:0000259" key="6">
    <source>
        <dbReference type="Pfam" id="PF03442"/>
    </source>
</evidence>
<accession>A0ABQ1ZTB7</accession>
<dbReference type="RefSeq" id="WP_172247379.1">
    <property type="nucleotide sequence ID" value="NZ_JAAZWE010000007.1"/>
</dbReference>
<evidence type="ECO:0000256" key="3">
    <source>
        <dbReference type="ARBA" id="ARBA00023277"/>
    </source>
</evidence>
<protein>
    <recommendedName>
        <fullName evidence="6">Carbohydrate binding X2 domain-containing protein</fullName>
    </recommendedName>
</protein>
<name>A0ABQ1ZTB7_9BACL</name>
<dbReference type="Pfam" id="PF03442">
    <property type="entry name" value="CBM_X2"/>
    <property type="match status" value="1"/>
</dbReference>
<keyword evidence="4" id="KW-0624">Polysaccharide degradation</keyword>
<evidence type="ECO:0000313" key="7">
    <source>
        <dbReference type="EMBL" id="GGH78069.1"/>
    </source>
</evidence>